<dbReference type="InterPro" id="IPR003660">
    <property type="entry name" value="HAMP_dom"/>
</dbReference>
<evidence type="ECO:0000256" key="4">
    <source>
        <dbReference type="SAM" id="Phobius"/>
    </source>
</evidence>
<evidence type="ECO:0000256" key="1">
    <source>
        <dbReference type="ARBA" id="ARBA00022481"/>
    </source>
</evidence>
<keyword evidence="4" id="KW-1133">Transmembrane helix</keyword>
<evidence type="ECO:0000259" key="6">
    <source>
        <dbReference type="PROSITE" id="PS50885"/>
    </source>
</evidence>
<keyword evidence="4" id="KW-0812">Transmembrane</keyword>
<accession>A0ABS5DXV4</accession>
<dbReference type="SMART" id="SM00283">
    <property type="entry name" value="MA"/>
    <property type="match status" value="1"/>
</dbReference>
<dbReference type="InterPro" id="IPR025991">
    <property type="entry name" value="Chemoreceptor_zinc-bind_dom"/>
</dbReference>
<feature type="domain" description="Methyl-accepting transducer" evidence="5">
    <location>
        <begin position="404"/>
        <end position="633"/>
    </location>
</feature>
<dbReference type="Gene3D" id="1.20.120.30">
    <property type="entry name" value="Aspartate receptor, ligand-binding domain"/>
    <property type="match status" value="1"/>
</dbReference>
<dbReference type="RefSeq" id="WP_210809293.1">
    <property type="nucleotide sequence ID" value="NZ_JAGQDG010000004.1"/>
</dbReference>
<keyword evidence="4" id="KW-0472">Membrane</keyword>
<dbReference type="Pfam" id="PF13682">
    <property type="entry name" value="CZB"/>
    <property type="match status" value="1"/>
</dbReference>
<dbReference type="SUPFAM" id="SSF58104">
    <property type="entry name" value="Methyl-accepting chemotaxis protein (MCP) signaling domain"/>
    <property type="match status" value="1"/>
</dbReference>
<keyword evidence="8" id="KW-1185">Reference proteome</keyword>
<dbReference type="InterPro" id="IPR004089">
    <property type="entry name" value="MCPsignal_dom"/>
</dbReference>
<gene>
    <name evidence="7" type="ORF">KAK11_11640</name>
</gene>
<keyword evidence="1" id="KW-0488">Methylation</keyword>
<dbReference type="InterPro" id="IPR051310">
    <property type="entry name" value="MCP_chemotaxis"/>
</dbReference>
<dbReference type="Pfam" id="PF00015">
    <property type="entry name" value="MCPsignal"/>
    <property type="match status" value="1"/>
</dbReference>
<evidence type="ECO:0000313" key="7">
    <source>
        <dbReference type="EMBL" id="MBQ0935980.1"/>
    </source>
</evidence>
<comment type="similarity">
    <text evidence="2">Belongs to the methyl-accepting chemotaxis (MCP) protein family.</text>
</comment>
<protein>
    <submittedName>
        <fullName evidence="7">CZB domain-containing protein</fullName>
    </submittedName>
</protein>
<dbReference type="PROSITE" id="PS50111">
    <property type="entry name" value="CHEMOTAXIS_TRANSDUC_2"/>
    <property type="match status" value="1"/>
</dbReference>
<dbReference type="PROSITE" id="PS50885">
    <property type="entry name" value="HAMP"/>
    <property type="match status" value="1"/>
</dbReference>
<organism evidence="7 8">
    <name type="scientific">Ideonella paludis</name>
    <dbReference type="NCBI Taxonomy" id="1233411"/>
    <lineage>
        <taxon>Bacteria</taxon>
        <taxon>Pseudomonadati</taxon>
        <taxon>Pseudomonadota</taxon>
        <taxon>Betaproteobacteria</taxon>
        <taxon>Burkholderiales</taxon>
        <taxon>Sphaerotilaceae</taxon>
        <taxon>Ideonella</taxon>
    </lineage>
</organism>
<sequence length="776" mass="83756">MNLPKPVEWPLWRPAAALMRQWRFPTKMALISAAFLMPLVWLLGSYLLVAKTQHAFTQDERHGVSFAQSALQLMQASEHWRYARRAVLFEEAGPDVQGARQQFEQRLKAVQSEFRDHGEAWRLTEPWKALESAVADADKLDSKDPKRTYEVMLGIDRAIGTLIAAAVDHSGLTLDPEMATYYLTSAALMRGPEVIRSTGELRGLAVGALRAGEITAEQSQQLASLMAVLEHELHAAASDLSKARTALQGTALQMEAAAPQVTFDLLQTIKAAFPAGSTTVQGDAKALLAQANRTLEQQFAQVSKNLSVLDAALAQRQAGFLSQLYLTLGITLLSVCLAVFLAMGFYRSLHGGFKALKKHIMNISLGDLRADIPRRGGDEVSDLLREVFYMQSALRLTVKQVQSASDAVVDTSKEIANSTQDLSSRTEAAAAALEQSSAALEQTSATVGQTADSAKEASVIAVDNARVAERGGAVMQQVVQTMERIQTSSRKINDIIGVIDGIAFQTNILALNAAVEAARAGEQGRGFAVVAGEVRSLAQRSSAAAREIRGLISSSVDDVDGGMNVVRAAGDTMHEIVQNADKVRLLLDSVANGAREQSLGVAQIGEAVQDLDRNTQANAAMVGATATAAQHQRQSAIRMAAQVDEFRLPTEPGHKPTLVEGVDVDAMIDAHRQWKVKLRHAIEHREHVDTATLSRDDCCALGKWIYGDGQGLRERSTFTALLERHKRFHSVAAGVGQLINQGQYLDAEEAMAPGSTFSQATGDVANVLSTAKRIGF</sequence>
<keyword evidence="3" id="KW-0807">Transducer</keyword>
<evidence type="ECO:0000313" key="8">
    <source>
        <dbReference type="Proteomes" id="UP000672097"/>
    </source>
</evidence>
<dbReference type="Proteomes" id="UP000672097">
    <property type="component" value="Unassembled WGS sequence"/>
</dbReference>
<dbReference type="CDD" id="cd11386">
    <property type="entry name" value="MCP_signal"/>
    <property type="match status" value="1"/>
</dbReference>
<comment type="caution">
    <text evidence="7">The sequence shown here is derived from an EMBL/GenBank/DDBJ whole genome shotgun (WGS) entry which is preliminary data.</text>
</comment>
<dbReference type="Gene3D" id="1.10.287.950">
    <property type="entry name" value="Methyl-accepting chemotaxis protein"/>
    <property type="match status" value="1"/>
</dbReference>
<name>A0ABS5DXV4_9BURK</name>
<evidence type="ECO:0000259" key="5">
    <source>
        <dbReference type="PROSITE" id="PS50111"/>
    </source>
</evidence>
<dbReference type="PANTHER" id="PTHR43531:SF14">
    <property type="entry name" value="METHYL-ACCEPTING CHEMOTAXIS PROTEIN I-RELATED"/>
    <property type="match status" value="1"/>
</dbReference>
<evidence type="ECO:0000256" key="3">
    <source>
        <dbReference type="PROSITE-ProRule" id="PRU00284"/>
    </source>
</evidence>
<feature type="transmembrane region" description="Helical" evidence="4">
    <location>
        <begin position="28"/>
        <end position="49"/>
    </location>
</feature>
<evidence type="ECO:0000256" key="2">
    <source>
        <dbReference type="ARBA" id="ARBA00029447"/>
    </source>
</evidence>
<proteinExistence type="inferred from homology"/>
<dbReference type="PANTHER" id="PTHR43531">
    <property type="entry name" value="PROTEIN ICFG"/>
    <property type="match status" value="1"/>
</dbReference>
<feature type="transmembrane region" description="Helical" evidence="4">
    <location>
        <begin position="324"/>
        <end position="346"/>
    </location>
</feature>
<reference evidence="7 8" key="1">
    <citation type="submission" date="2021-04" db="EMBL/GenBank/DDBJ databases">
        <title>The genome sequence of type strain Ideonella paludis KCTC 32238.</title>
        <authorList>
            <person name="Liu Y."/>
        </authorList>
    </citation>
    <scope>NUCLEOTIDE SEQUENCE [LARGE SCALE GENOMIC DNA]</scope>
    <source>
        <strain evidence="7 8">KCTC 32238</strain>
    </source>
</reference>
<feature type="domain" description="HAMP" evidence="6">
    <location>
        <begin position="347"/>
        <end position="399"/>
    </location>
</feature>
<dbReference type="EMBL" id="JAGQDG010000004">
    <property type="protein sequence ID" value="MBQ0935980.1"/>
    <property type="molecule type" value="Genomic_DNA"/>
</dbReference>